<keyword evidence="1" id="KW-0175">Coiled coil</keyword>
<dbReference type="Pfam" id="PF23436">
    <property type="entry name" value="RabGap-TBC_2"/>
    <property type="match status" value="1"/>
</dbReference>
<reference evidence="3" key="2">
    <citation type="submission" date="2014-03" db="EMBL/GenBank/DDBJ databases">
        <title>The whipworm genome and dual-species transcriptomics of an intimate host-pathogen interaction.</title>
        <authorList>
            <person name="Foth B.J."/>
            <person name="Tsai I.J."/>
            <person name="Reid A.J."/>
            <person name="Bancroft A.J."/>
            <person name="Nichol S."/>
            <person name="Tracey A."/>
            <person name="Holroyd N."/>
            <person name="Cotton J.A."/>
            <person name="Stanley E.J."/>
            <person name="Zarowiecki M."/>
            <person name="Liu J.Z."/>
            <person name="Huckvale T."/>
            <person name="Cooper P.J."/>
            <person name="Grencis R.K."/>
            <person name="Berriman M."/>
        </authorList>
    </citation>
    <scope>NUCLEOTIDE SEQUENCE [LARGE SCALE GENOMIC DNA]</scope>
</reference>
<feature type="coiled-coil region" evidence="1">
    <location>
        <begin position="208"/>
        <end position="275"/>
    </location>
</feature>
<accession>A0A077ZGR7</accession>
<dbReference type="InterPro" id="IPR035969">
    <property type="entry name" value="Rab-GAP_TBC_sf"/>
</dbReference>
<proteinExistence type="predicted"/>
<gene>
    <name evidence="3" type="ORF">TTRE_0000610601</name>
</gene>
<sequence>MPDLGMHFRNVGIDTTMYASSWFLTMFSSTLPLDIAFRTMDVFLSEGMEIVFRIALAILQLCRVDLFSLDMEGILRYLQHDLAEQFDQDHERLFSVAFEGIKAENRLLRQRLEYLEQESGSLADRLIDKQVSLAQGAEDLVTLSHEMAHLRRLHSGVKEQLEEAYDTIRSLLTKKDDHVDVGVQIDDTTMIEHIQALQEELVHSQGRETSLRSNVKDLSRRVDELETAYKRLKELPPENSIANIQEELIAVKMREAEANLSLKEVRQKFAELSNEWKACTSRALSPVGEGANDSAYSRRINVKDAAAASGRIQELEDLLTGVRIREASMMVELKEMRQRVMELETQNHMCCNQIRRQDEELKKLAAEHEKCSNTEKDYQLQLLEERVRANDLESQLKELTVLSKLDEAELLHVNGELKNKICELESRLVECWTREELDRSGVIEEDTEDDEEHISHVFS</sequence>
<keyword evidence="4" id="KW-1185">Reference proteome</keyword>
<evidence type="ECO:0000313" key="3">
    <source>
        <dbReference type="EMBL" id="CDW57810.1"/>
    </source>
</evidence>
<dbReference type="SUPFAM" id="SSF47923">
    <property type="entry name" value="Ypt/Rab-GAP domain of gyp1p"/>
    <property type="match status" value="1"/>
</dbReference>
<dbReference type="Gene3D" id="1.10.472.80">
    <property type="entry name" value="Ypt/Rab-GAP domain of gyp1p, domain 3"/>
    <property type="match status" value="1"/>
</dbReference>
<reference evidence="3" key="1">
    <citation type="submission" date="2014-01" db="EMBL/GenBank/DDBJ databases">
        <authorList>
            <person name="Aslett M."/>
        </authorList>
    </citation>
    <scope>NUCLEOTIDE SEQUENCE</scope>
</reference>
<dbReference type="InterPro" id="IPR050302">
    <property type="entry name" value="Rab_GAP_TBC_domain"/>
</dbReference>
<dbReference type="PANTHER" id="PTHR47219">
    <property type="entry name" value="RAB GTPASE-ACTIVATING PROTEIN 1-LIKE"/>
    <property type="match status" value="1"/>
</dbReference>
<evidence type="ECO:0000256" key="1">
    <source>
        <dbReference type="SAM" id="Coils"/>
    </source>
</evidence>
<dbReference type="AlphaFoldDB" id="A0A077ZGR7"/>
<dbReference type="PANTHER" id="PTHR47219:SF22">
    <property type="entry name" value="RAB-GAP TBC DOMAIN-CONTAINING PROTEIN"/>
    <property type="match status" value="1"/>
</dbReference>
<dbReference type="OrthoDB" id="295078at2759"/>
<dbReference type="STRING" id="36087.A0A077ZGR7"/>
<evidence type="ECO:0000313" key="4">
    <source>
        <dbReference type="Proteomes" id="UP000030665"/>
    </source>
</evidence>
<dbReference type="EMBL" id="HG806219">
    <property type="protein sequence ID" value="CDW57810.1"/>
    <property type="molecule type" value="Genomic_DNA"/>
</dbReference>
<dbReference type="PROSITE" id="PS50086">
    <property type="entry name" value="TBC_RABGAP"/>
    <property type="match status" value="1"/>
</dbReference>
<evidence type="ECO:0000259" key="2">
    <source>
        <dbReference type="PROSITE" id="PS50086"/>
    </source>
</evidence>
<feature type="domain" description="Rab-GAP TBC" evidence="2">
    <location>
        <begin position="1"/>
        <end position="47"/>
    </location>
</feature>
<protein>
    <submittedName>
        <fullName evidence="3">RabGAP-TBC domain containing protein</fullName>
    </submittedName>
</protein>
<name>A0A077ZGR7_TRITR</name>
<dbReference type="GO" id="GO:0031267">
    <property type="term" value="F:small GTPase binding"/>
    <property type="evidence" value="ECO:0007669"/>
    <property type="project" value="TreeGrafter"/>
</dbReference>
<dbReference type="Proteomes" id="UP000030665">
    <property type="component" value="Unassembled WGS sequence"/>
</dbReference>
<organism evidence="3 4">
    <name type="scientific">Trichuris trichiura</name>
    <name type="common">Whipworm</name>
    <name type="synonym">Trichocephalus trichiurus</name>
    <dbReference type="NCBI Taxonomy" id="36087"/>
    <lineage>
        <taxon>Eukaryota</taxon>
        <taxon>Metazoa</taxon>
        <taxon>Ecdysozoa</taxon>
        <taxon>Nematoda</taxon>
        <taxon>Enoplea</taxon>
        <taxon>Dorylaimia</taxon>
        <taxon>Trichinellida</taxon>
        <taxon>Trichuridae</taxon>
        <taxon>Trichuris</taxon>
    </lineage>
</organism>
<feature type="coiled-coil region" evidence="1">
    <location>
        <begin position="326"/>
        <end position="402"/>
    </location>
</feature>
<dbReference type="GO" id="GO:0005096">
    <property type="term" value="F:GTPase activator activity"/>
    <property type="evidence" value="ECO:0007669"/>
    <property type="project" value="TreeGrafter"/>
</dbReference>
<dbReference type="InterPro" id="IPR000195">
    <property type="entry name" value="Rab-GAP-TBC_dom"/>
</dbReference>